<gene>
    <name evidence="2" type="ORF">ACAOBT_LOCUS1290</name>
</gene>
<evidence type="ECO:0000313" key="3">
    <source>
        <dbReference type="Proteomes" id="UP001152888"/>
    </source>
</evidence>
<sequence>MPDWRINEKYRKPRRTKGTPFYVERNYYALGCLALSGICWYLYELWPSTKKLKQKLETDKFDYPEGLKMKIKHIQSGTQGGAGIEGLLAKAREREAQKITKEGEKETSWLYKIMTREPDL</sequence>
<feature type="transmembrane region" description="Helical" evidence="1">
    <location>
        <begin position="27"/>
        <end position="46"/>
    </location>
</feature>
<keyword evidence="1" id="KW-0472">Membrane</keyword>
<reference evidence="2" key="1">
    <citation type="submission" date="2022-03" db="EMBL/GenBank/DDBJ databases">
        <authorList>
            <person name="Sayadi A."/>
        </authorList>
    </citation>
    <scope>NUCLEOTIDE SEQUENCE</scope>
</reference>
<dbReference type="EMBL" id="CAKOFQ010006663">
    <property type="protein sequence ID" value="CAH1955850.1"/>
    <property type="molecule type" value="Genomic_DNA"/>
</dbReference>
<evidence type="ECO:0000256" key="1">
    <source>
        <dbReference type="SAM" id="Phobius"/>
    </source>
</evidence>
<dbReference type="AlphaFoldDB" id="A0A9P0JM25"/>
<keyword evidence="1" id="KW-0812">Transmembrane</keyword>
<organism evidence="2 3">
    <name type="scientific">Acanthoscelides obtectus</name>
    <name type="common">Bean weevil</name>
    <name type="synonym">Bruchus obtectus</name>
    <dbReference type="NCBI Taxonomy" id="200917"/>
    <lineage>
        <taxon>Eukaryota</taxon>
        <taxon>Metazoa</taxon>
        <taxon>Ecdysozoa</taxon>
        <taxon>Arthropoda</taxon>
        <taxon>Hexapoda</taxon>
        <taxon>Insecta</taxon>
        <taxon>Pterygota</taxon>
        <taxon>Neoptera</taxon>
        <taxon>Endopterygota</taxon>
        <taxon>Coleoptera</taxon>
        <taxon>Polyphaga</taxon>
        <taxon>Cucujiformia</taxon>
        <taxon>Chrysomeloidea</taxon>
        <taxon>Chrysomelidae</taxon>
        <taxon>Bruchinae</taxon>
        <taxon>Bruchini</taxon>
        <taxon>Acanthoscelides</taxon>
    </lineage>
</organism>
<proteinExistence type="predicted"/>
<evidence type="ECO:0008006" key="4">
    <source>
        <dbReference type="Google" id="ProtNLM"/>
    </source>
</evidence>
<evidence type="ECO:0000313" key="2">
    <source>
        <dbReference type="EMBL" id="CAH1955850.1"/>
    </source>
</evidence>
<dbReference type="Proteomes" id="UP001152888">
    <property type="component" value="Unassembled WGS sequence"/>
</dbReference>
<keyword evidence="1" id="KW-1133">Transmembrane helix</keyword>
<protein>
    <recommendedName>
        <fullName evidence="4">Transmembrane protein</fullName>
    </recommendedName>
</protein>
<name>A0A9P0JM25_ACAOB</name>
<comment type="caution">
    <text evidence="2">The sequence shown here is derived from an EMBL/GenBank/DDBJ whole genome shotgun (WGS) entry which is preliminary data.</text>
</comment>
<keyword evidence="3" id="KW-1185">Reference proteome</keyword>
<dbReference type="OrthoDB" id="6593925at2759"/>
<accession>A0A9P0JM25</accession>